<organism evidence="1 2">
    <name type="scientific">Carpinus fangiana</name>
    <dbReference type="NCBI Taxonomy" id="176857"/>
    <lineage>
        <taxon>Eukaryota</taxon>
        <taxon>Viridiplantae</taxon>
        <taxon>Streptophyta</taxon>
        <taxon>Embryophyta</taxon>
        <taxon>Tracheophyta</taxon>
        <taxon>Spermatophyta</taxon>
        <taxon>Magnoliopsida</taxon>
        <taxon>eudicotyledons</taxon>
        <taxon>Gunneridae</taxon>
        <taxon>Pentapetalae</taxon>
        <taxon>rosids</taxon>
        <taxon>fabids</taxon>
        <taxon>Fagales</taxon>
        <taxon>Betulaceae</taxon>
        <taxon>Carpinus</taxon>
    </lineage>
</organism>
<keyword evidence="2" id="KW-1185">Reference proteome</keyword>
<protein>
    <submittedName>
        <fullName evidence="1">Uncharacterized protein</fullName>
    </submittedName>
</protein>
<evidence type="ECO:0000313" key="1">
    <source>
        <dbReference type="EMBL" id="KAE8008677.1"/>
    </source>
</evidence>
<sequence length="58" mass="6321">MCCFSVFVQAASGLTFGVVPFVSKKAVPPVAVPHYCRRSLFSFGPKYALSFPLKAEVH</sequence>
<proteinExistence type="predicted"/>
<reference evidence="1 2" key="1">
    <citation type="submission" date="2019-06" db="EMBL/GenBank/DDBJ databases">
        <title>A chromosomal-level reference genome of Carpinus fangiana (Coryloideae, Betulaceae).</title>
        <authorList>
            <person name="Yang X."/>
            <person name="Wang Z."/>
            <person name="Zhang L."/>
            <person name="Hao G."/>
            <person name="Liu J."/>
            <person name="Yang Y."/>
        </authorList>
    </citation>
    <scope>NUCLEOTIDE SEQUENCE [LARGE SCALE GENOMIC DNA]</scope>
    <source>
        <strain evidence="1">Cfa_2016G</strain>
        <tissue evidence="1">Leaf</tissue>
    </source>
</reference>
<evidence type="ECO:0000313" key="2">
    <source>
        <dbReference type="Proteomes" id="UP000327013"/>
    </source>
</evidence>
<gene>
    <name evidence="1" type="ORF">FH972_005169</name>
</gene>
<dbReference type="EMBL" id="CM017322">
    <property type="protein sequence ID" value="KAE8008677.1"/>
    <property type="molecule type" value="Genomic_DNA"/>
</dbReference>
<dbReference type="AlphaFoldDB" id="A0A5N6QNE8"/>
<name>A0A5N6QNE8_9ROSI</name>
<dbReference type="Proteomes" id="UP000327013">
    <property type="component" value="Chromosome 2"/>
</dbReference>
<accession>A0A5N6QNE8</accession>